<accession>A0A024RZY6</accession>
<evidence type="ECO:0000313" key="2">
    <source>
        <dbReference type="Proteomes" id="UP000024376"/>
    </source>
</evidence>
<dbReference type="Proteomes" id="UP000024376">
    <property type="component" value="Unassembled WGS sequence"/>
</dbReference>
<gene>
    <name evidence="1" type="ORF">M419DRAFT_12654</name>
</gene>
<dbReference type="KEGG" id="trr:M419DRAFT_12654"/>
<dbReference type="OrthoDB" id="5236342at2759"/>
<proteinExistence type="predicted"/>
<dbReference type="EMBL" id="KI911170">
    <property type="protein sequence ID" value="ETR97511.1"/>
    <property type="molecule type" value="Genomic_DNA"/>
</dbReference>
<evidence type="ECO:0000313" key="1">
    <source>
        <dbReference type="EMBL" id="ETR97511.1"/>
    </source>
</evidence>
<dbReference type="HOGENOM" id="CLU_1571741_0_0_1"/>
<dbReference type="AlphaFoldDB" id="A0A024RZY6"/>
<reference evidence="2" key="1">
    <citation type="journal article" date="2013" name="Ind. Biotechnol.">
        <title>Comparative genomics analysis of Trichoderma reesei strains.</title>
        <authorList>
            <person name="Koike H."/>
            <person name="Aerts A."/>
            <person name="LaButti K."/>
            <person name="Grigoriev I.V."/>
            <person name="Baker S.E."/>
        </authorList>
    </citation>
    <scope>NUCLEOTIDE SEQUENCE [LARGE SCALE GENOMIC DNA]</scope>
    <source>
        <strain evidence="2">ATCC 56765 / BCRC 32924 / NRRL 11460 / Rut C-30</strain>
    </source>
</reference>
<name>A0A024RZY6_HYPJR</name>
<organism evidence="1 2">
    <name type="scientific">Hypocrea jecorina (strain ATCC 56765 / BCRC 32924 / NRRL 11460 / Rut C-30)</name>
    <name type="common">Trichoderma reesei</name>
    <dbReference type="NCBI Taxonomy" id="1344414"/>
    <lineage>
        <taxon>Eukaryota</taxon>
        <taxon>Fungi</taxon>
        <taxon>Dikarya</taxon>
        <taxon>Ascomycota</taxon>
        <taxon>Pezizomycotina</taxon>
        <taxon>Sordariomycetes</taxon>
        <taxon>Hypocreomycetidae</taxon>
        <taxon>Hypocreales</taxon>
        <taxon>Hypocreaceae</taxon>
        <taxon>Trichoderma</taxon>
    </lineage>
</organism>
<protein>
    <submittedName>
        <fullName evidence="1">Uncharacterized protein</fullName>
    </submittedName>
</protein>
<sequence>MPAQETDAETETAVLRGQRRYLEGWHELTVKDQKRLVADGLTLIIYHRDSTSARWYGERTGEEGELVLPGERVKVFNAIVELRKKMSAKAEMTTQELTAVLNGQRRYIDGWQIFKIKDQTRIIAEGDISIYPHDDNNLRWAGESTGPSGKPLQPGDRILVFNSIVEFKKT</sequence>